<protein>
    <submittedName>
        <fullName evidence="6">NAD-dependent epimerase/dehydratase family protein</fullName>
    </submittedName>
</protein>
<reference evidence="6 7" key="1">
    <citation type="submission" date="2018-08" db="EMBL/GenBank/DDBJ databases">
        <title>A genome reference for cultivated species of the human gut microbiota.</title>
        <authorList>
            <person name="Zou Y."/>
            <person name="Xue W."/>
            <person name="Luo G."/>
        </authorList>
    </citation>
    <scope>NUCLEOTIDE SEQUENCE [LARGE SCALE GENOMIC DNA]</scope>
    <source>
        <strain evidence="6 7">AM27-17</strain>
    </source>
</reference>
<keyword evidence="3" id="KW-0520">NAD</keyword>
<sequence length="341" mass="38432">MNKKEFDIIKKGVSDWNIYRDTTILVTGATGRLGRYIVETLVDVDLSYNLNLRVVCLARNSQKAKLVFDGLTEFPNVIFLYQDINTTIEYDGNVDFIFHIAGPAAPIDFKVSSVDTLWAHVNGTHNVLEFAVSHQTRKVFYVSTVETYGTWTENRNIKEEDMGALQNLNARACYPEAKRLCETMFSCYKAKYDLDFCGVKLCHTLGPGILLDDGRAFAEFIDCALKGKDIILHSDGSAMRTYTYTADAINAFFIIMEKGKSGCLYNVAANENLISIRDLAKLIASCSPNRGVKVVISDKANDMPYLPFKLAIMDTTKVRELGWKPQTDLVHLFQWTMNSFL</sequence>
<evidence type="ECO:0000256" key="1">
    <source>
        <dbReference type="ARBA" id="ARBA00001911"/>
    </source>
</evidence>
<dbReference type="GO" id="GO:0042732">
    <property type="term" value="P:D-xylose metabolic process"/>
    <property type="evidence" value="ECO:0007669"/>
    <property type="project" value="InterPro"/>
</dbReference>
<comment type="cofactor">
    <cofactor evidence="1">
        <name>NAD(+)</name>
        <dbReference type="ChEBI" id="CHEBI:57540"/>
    </cofactor>
</comment>
<accession>A0A414LBL5</accession>
<dbReference type="Proteomes" id="UP000285650">
    <property type="component" value="Unassembled WGS sequence"/>
</dbReference>
<dbReference type="EMBL" id="QSKV01000006">
    <property type="protein sequence ID" value="RHE92126.1"/>
    <property type="molecule type" value="Genomic_DNA"/>
</dbReference>
<dbReference type="InterPro" id="IPR001509">
    <property type="entry name" value="Epimerase_deHydtase"/>
</dbReference>
<evidence type="ECO:0000313" key="7">
    <source>
        <dbReference type="Proteomes" id="UP000285650"/>
    </source>
</evidence>
<dbReference type="InterPro" id="IPR044516">
    <property type="entry name" value="UXS-like"/>
</dbReference>
<evidence type="ECO:0000259" key="5">
    <source>
        <dbReference type="Pfam" id="PF01370"/>
    </source>
</evidence>
<name>A0A414LBL5_9BACE</name>
<dbReference type="Gene3D" id="3.40.50.720">
    <property type="entry name" value="NAD(P)-binding Rossmann-like Domain"/>
    <property type="match status" value="1"/>
</dbReference>
<evidence type="ECO:0000313" key="6">
    <source>
        <dbReference type="EMBL" id="RHE92126.1"/>
    </source>
</evidence>
<dbReference type="PANTHER" id="PTHR43078:SF6">
    <property type="entry name" value="UDP-GLUCURONIC ACID DECARBOXYLASE 1"/>
    <property type="match status" value="1"/>
</dbReference>
<dbReference type="GO" id="GO:0070403">
    <property type="term" value="F:NAD+ binding"/>
    <property type="evidence" value="ECO:0007669"/>
    <property type="project" value="InterPro"/>
</dbReference>
<dbReference type="SUPFAM" id="SSF51735">
    <property type="entry name" value="NAD(P)-binding Rossmann-fold domains"/>
    <property type="match status" value="1"/>
</dbReference>
<evidence type="ECO:0000256" key="2">
    <source>
        <dbReference type="ARBA" id="ARBA00022793"/>
    </source>
</evidence>
<comment type="caution">
    <text evidence="6">The sequence shown here is derived from an EMBL/GenBank/DDBJ whole genome shotgun (WGS) entry which is preliminary data.</text>
</comment>
<dbReference type="GO" id="GO:0005737">
    <property type="term" value="C:cytoplasm"/>
    <property type="evidence" value="ECO:0007669"/>
    <property type="project" value="TreeGrafter"/>
</dbReference>
<dbReference type="InterPro" id="IPR036291">
    <property type="entry name" value="NAD(P)-bd_dom_sf"/>
</dbReference>
<dbReference type="Pfam" id="PF01370">
    <property type="entry name" value="Epimerase"/>
    <property type="match status" value="1"/>
</dbReference>
<dbReference type="PANTHER" id="PTHR43078">
    <property type="entry name" value="UDP-GLUCURONIC ACID DECARBOXYLASE-RELATED"/>
    <property type="match status" value="1"/>
</dbReference>
<keyword evidence="4" id="KW-0456">Lyase</keyword>
<dbReference type="GO" id="GO:0048040">
    <property type="term" value="F:UDP-glucuronate decarboxylase activity"/>
    <property type="evidence" value="ECO:0007669"/>
    <property type="project" value="TreeGrafter"/>
</dbReference>
<feature type="domain" description="NAD-dependent epimerase/dehydratase" evidence="5">
    <location>
        <begin position="24"/>
        <end position="268"/>
    </location>
</feature>
<organism evidence="6 7">
    <name type="scientific">Bacteroides intestinalis</name>
    <dbReference type="NCBI Taxonomy" id="329854"/>
    <lineage>
        <taxon>Bacteria</taxon>
        <taxon>Pseudomonadati</taxon>
        <taxon>Bacteroidota</taxon>
        <taxon>Bacteroidia</taxon>
        <taxon>Bacteroidales</taxon>
        <taxon>Bacteroidaceae</taxon>
        <taxon>Bacteroides</taxon>
    </lineage>
</organism>
<dbReference type="RefSeq" id="WP_118222095.1">
    <property type="nucleotide sequence ID" value="NZ_JADNIJ010000004.1"/>
</dbReference>
<dbReference type="AlphaFoldDB" id="A0A414LBL5"/>
<evidence type="ECO:0000256" key="4">
    <source>
        <dbReference type="ARBA" id="ARBA00023239"/>
    </source>
</evidence>
<evidence type="ECO:0000256" key="3">
    <source>
        <dbReference type="ARBA" id="ARBA00023027"/>
    </source>
</evidence>
<gene>
    <name evidence="6" type="ORF">DW712_11230</name>
</gene>
<proteinExistence type="predicted"/>
<keyword evidence="2" id="KW-0210">Decarboxylase</keyword>